<gene>
    <name evidence="2" type="ORF">OCOJLMKI_4701</name>
</gene>
<dbReference type="Proteomes" id="UP001055125">
    <property type="component" value="Unassembled WGS sequence"/>
</dbReference>
<keyword evidence="3" id="KW-1185">Reference proteome</keyword>
<dbReference type="RefSeq" id="WP_238246529.1">
    <property type="nucleotide sequence ID" value="NZ_BPQP01000089.1"/>
</dbReference>
<name>A0ABQ4S713_9HYPH</name>
<reference evidence="2" key="1">
    <citation type="journal article" date="2021" name="Front. Microbiol.">
        <title>Comprehensive Comparative Genomics and Phenotyping of Methylobacterium Species.</title>
        <authorList>
            <person name="Alessa O."/>
            <person name="Ogura Y."/>
            <person name="Fujitani Y."/>
            <person name="Takami H."/>
            <person name="Hayashi T."/>
            <person name="Sahin N."/>
            <person name="Tani A."/>
        </authorList>
    </citation>
    <scope>NUCLEOTIDE SEQUENCE</scope>
    <source>
        <strain evidence="2">DSM 19015</strain>
    </source>
</reference>
<dbReference type="EMBL" id="BPQP01000089">
    <property type="protein sequence ID" value="GJD97470.1"/>
    <property type="molecule type" value="Genomic_DNA"/>
</dbReference>
<reference evidence="2" key="2">
    <citation type="submission" date="2021-08" db="EMBL/GenBank/DDBJ databases">
        <authorList>
            <person name="Tani A."/>
            <person name="Ola A."/>
            <person name="Ogura Y."/>
            <person name="Katsura K."/>
            <person name="Hayashi T."/>
        </authorList>
    </citation>
    <scope>NUCLEOTIDE SEQUENCE</scope>
    <source>
        <strain evidence="2">DSM 19015</strain>
    </source>
</reference>
<comment type="caution">
    <text evidence="2">The sequence shown here is derived from an EMBL/GenBank/DDBJ whole genome shotgun (WGS) entry which is preliminary data.</text>
</comment>
<accession>A0ABQ4S713</accession>
<protein>
    <recommendedName>
        <fullName evidence="4">Phage portal protein</fullName>
    </recommendedName>
</protein>
<feature type="region of interest" description="Disordered" evidence="1">
    <location>
        <begin position="511"/>
        <end position="533"/>
    </location>
</feature>
<evidence type="ECO:0000313" key="2">
    <source>
        <dbReference type="EMBL" id="GJD97470.1"/>
    </source>
</evidence>
<sequence>MAAHPPGLLARVAHGLRGAFAAGGRRSGDGFSTGGAGRTLPAYMAASQRSSVPQVAELGPFDAVKFFRPCQRLVRHQYRNDNWVRSLVNKTGELMMSTGPVPVSKFPELDDLWCAASGQFDSRGVSDLGGWLRDDLYRDYSLDGEAMVRRRARRAKRLVDGTFVPEAGLLVPLQWQSLGTHFLPTGHNRILDGGGRIVNGVELDALERRVAYHPYQRHPRDPNGWSVPGQTRVPADEFHHLHVPSETGAVRPEVPLAAGVLRSLKNAEFEDANAVIARNATCMSIMFEEDLPDGEDGPSEAEKQQFMDSIMLSPGMIGRAPTGMKMNMRSPPANPNFSPTIRLNLLYVCAGIGTPVHEVTGDYETITERAMSFAGISLRRKADIEHARVEHQVLNRMRRSFVDACVATGLWTPPPGRPLWEAYLCDWQWPAMQITRMSQELNSLVGAIKAEVIDPDTVTTSMFGMRPEVRARRAAKAAARNQALGFKTGAPAWGPEAQAAARILAEAIAEESRERDIVESSSTEDGPIDRDDD</sequence>
<evidence type="ECO:0000313" key="3">
    <source>
        <dbReference type="Proteomes" id="UP001055125"/>
    </source>
</evidence>
<dbReference type="Pfam" id="PF05136">
    <property type="entry name" value="Phage_portal_2"/>
    <property type="match status" value="1"/>
</dbReference>
<dbReference type="InterPro" id="IPR006429">
    <property type="entry name" value="Phage_lambda_portal"/>
</dbReference>
<organism evidence="2 3">
    <name type="scientific">Methylobacterium iners</name>
    <dbReference type="NCBI Taxonomy" id="418707"/>
    <lineage>
        <taxon>Bacteria</taxon>
        <taxon>Pseudomonadati</taxon>
        <taxon>Pseudomonadota</taxon>
        <taxon>Alphaproteobacteria</taxon>
        <taxon>Hyphomicrobiales</taxon>
        <taxon>Methylobacteriaceae</taxon>
        <taxon>Methylobacterium</taxon>
    </lineage>
</organism>
<evidence type="ECO:0008006" key="4">
    <source>
        <dbReference type="Google" id="ProtNLM"/>
    </source>
</evidence>
<proteinExistence type="predicted"/>
<evidence type="ECO:0000256" key="1">
    <source>
        <dbReference type="SAM" id="MobiDB-lite"/>
    </source>
</evidence>